<evidence type="ECO:0000313" key="3">
    <source>
        <dbReference type="EMBL" id="NMK97410.1"/>
    </source>
</evidence>
<dbReference type="EMBL" id="JABBLX010000011">
    <property type="protein sequence ID" value="NMK97410.1"/>
    <property type="molecule type" value="Genomic_DNA"/>
</dbReference>
<sequence>MEIEHYKDSLKSVNEDESNNSGGRIKTDTKYFKGAITNNINNTGFVHKIVEFPIYSQNRRQKATSDKLEEFIIEN</sequence>
<feature type="region of interest" description="Disordered" evidence="1">
    <location>
        <begin position="1"/>
        <end position="27"/>
    </location>
</feature>
<feature type="compositionally biased region" description="Basic and acidic residues" evidence="1">
    <location>
        <begin position="1"/>
        <end position="14"/>
    </location>
</feature>
<dbReference type="RefSeq" id="WP_030064699.1">
    <property type="nucleotide sequence ID" value="NZ_CP092858.1"/>
</dbReference>
<accession>A0A7X9ZHN8</accession>
<keyword evidence="4" id="KW-1185">Reference proteome</keyword>
<evidence type="ECO:0000313" key="4">
    <source>
        <dbReference type="Proteomes" id="UP000538955"/>
    </source>
</evidence>
<evidence type="ECO:0000313" key="2">
    <source>
        <dbReference type="EMBL" id="NMK54585.1"/>
    </source>
</evidence>
<comment type="caution">
    <text evidence="3">The sequence shown here is derived from an EMBL/GenBank/DDBJ whole genome shotgun (WGS) entry which is preliminary data.</text>
</comment>
<evidence type="ECO:0000313" key="5">
    <source>
        <dbReference type="Proteomes" id="UP000550736"/>
    </source>
</evidence>
<name>A0A7X9ZHN8_STACP</name>
<gene>
    <name evidence="3" type="ORF">HHM13_04795</name>
    <name evidence="2" type="ORF">HHM24_07600</name>
</gene>
<dbReference type="EMBL" id="JABBMI010000061">
    <property type="protein sequence ID" value="NMK54585.1"/>
    <property type="molecule type" value="Genomic_DNA"/>
</dbReference>
<dbReference type="Proteomes" id="UP000550736">
    <property type="component" value="Unassembled WGS sequence"/>
</dbReference>
<dbReference type="AlphaFoldDB" id="A0A7X9ZHN8"/>
<protein>
    <submittedName>
        <fullName evidence="3">Uncharacterized protein</fullName>
    </submittedName>
</protein>
<evidence type="ECO:0000256" key="1">
    <source>
        <dbReference type="SAM" id="MobiDB-lite"/>
    </source>
</evidence>
<reference evidence="4 5" key="1">
    <citation type="submission" date="2020-04" db="EMBL/GenBank/DDBJ databases">
        <title>The Epidemiology and Molecular Characteristics of Linezolid-Resistant Staphylococcus capitis in Huashan Hospital, Shanghai.</title>
        <authorList>
            <person name="Ding L."/>
            <person name="Li P."/>
            <person name="Yang Y."/>
            <person name="Lin D."/>
            <person name="Xu X."/>
        </authorList>
    </citation>
    <scope>NUCLEOTIDE SEQUENCE [LARGE SCALE GENOMIC DNA]</scope>
    <source>
        <strain evidence="3 5">12-86</strain>
        <strain evidence="2 4">17-84</strain>
    </source>
</reference>
<dbReference type="Proteomes" id="UP000538955">
    <property type="component" value="Unassembled WGS sequence"/>
</dbReference>
<proteinExistence type="predicted"/>
<organism evidence="3 5">
    <name type="scientific">Staphylococcus capitis</name>
    <dbReference type="NCBI Taxonomy" id="29388"/>
    <lineage>
        <taxon>Bacteria</taxon>
        <taxon>Bacillati</taxon>
        <taxon>Bacillota</taxon>
        <taxon>Bacilli</taxon>
        <taxon>Bacillales</taxon>
        <taxon>Staphylococcaceae</taxon>
        <taxon>Staphylococcus</taxon>
    </lineage>
</organism>